<dbReference type="EMBL" id="JBHSGT010000043">
    <property type="protein sequence ID" value="MFC4710452.1"/>
    <property type="molecule type" value="Genomic_DNA"/>
</dbReference>
<protein>
    <recommendedName>
        <fullName evidence="3">DUF4352 domain-containing protein</fullName>
    </recommendedName>
</protein>
<sequence>MKPKQPFFFFTCLCFIALGIFSGMKIYQVNQDNSKYQITEVAAERGQVVTMDAFEFVLEEIQPSYEAYDKEFSINKLYTPIIFSIKNISNETIDLSKDQSFTFYEEVQDFNNLVRSQIDGVLQPGESIRLQVTADIVSDDSDPYYPSYQLGDSFSLFLSPIFSVQGGDPMEGYSVYRYNIKNNSPM</sequence>
<proteinExistence type="predicted"/>
<evidence type="ECO:0008006" key="3">
    <source>
        <dbReference type="Google" id="ProtNLM"/>
    </source>
</evidence>
<keyword evidence="2" id="KW-1185">Reference proteome</keyword>
<name>A0ABV9M3Q6_9ENTE</name>
<reference evidence="2" key="1">
    <citation type="journal article" date="2019" name="Int. J. Syst. Evol. Microbiol.">
        <title>The Global Catalogue of Microorganisms (GCM) 10K type strain sequencing project: providing services to taxonomists for standard genome sequencing and annotation.</title>
        <authorList>
            <consortium name="The Broad Institute Genomics Platform"/>
            <consortium name="The Broad Institute Genome Sequencing Center for Infectious Disease"/>
            <person name="Wu L."/>
            <person name="Ma J."/>
        </authorList>
    </citation>
    <scope>NUCLEOTIDE SEQUENCE [LARGE SCALE GENOMIC DNA]</scope>
    <source>
        <strain evidence="2">CGMCC 1.19061</strain>
    </source>
</reference>
<comment type="caution">
    <text evidence="1">The sequence shown here is derived from an EMBL/GenBank/DDBJ whole genome shotgun (WGS) entry which is preliminary data.</text>
</comment>
<accession>A0ABV9M3Q6</accession>
<evidence type="ECO:0000313" key="2">
    <source>
        <dbReference type="Proteomes" id="UP001596026"/>
    </source>
</evidence>
<gene>
    <name evidence="1" type="ORF">ACFO3L_07450</name>
</gene>
<evidence type="ECO:0000313" key="1">
    <source>
        <dbReference type="EMBL" id="MFC4710452.1"/>
    </source>
</evidence>
<dbReference type="RefSeq" id="WP_379965410.1">
    <property type="nucleotide sequence ID" value="NZ_JBHSGT010000043.1"/>
</dbReference>
<organism evidence="1 2">
    <name type="scientific">Enterococcus eurekensis</name>
    <dbReference type="NCBI Taxonomy" id="1159753"/>
    <lineage>
        <taxon>Bacteria</taxon>
        <taxon>Bacillati</taxon>
        <taxon>Bacillota</taxon>
        <taxon>Bacilli</taxon>
        <taxon>Lactobacillales</taxon>
        <taxon>Enterococcaceae</taxon>
        <taxon>Enterococcus</taxon>
    </lineage>
</organism>
<dbReference type="Proteomes" id="UP001596026">
    <property type="component" value="Unassembled WGS sequence"/>
</dbReference>